<feature type="region of interest" description="Disordered" evidence="1">
    <location>
        <begin position="84"/>
        <end position="115"/>
    </location>
</feature>
<comment type="caution">
    <text evidence="2">The sequence shown here is derived from an EMBL/GenBank/DDBJ whole genome shotgun (WGS) entry which is preliminary data.</text>
</comment>
<dbReference type="EMBL" id="JBHUEH010000016">
    <property type="protein sequence ID" value="MFD1886437.1"/>
    <property type="molecule type" value="Genomic_DNA"/>
</dbReference>
<protein>
    <submittedName>
        <fullName evidence="2">STM4014 family protein</fullName>
    </submittedName>
</protein>
<gene>
    <name evidence="2" type="ORF">ACFSC9_12995</name>
</gene>
<name>A0ABW4RJF1_9BACL</name>
<dbReference type="NCBIfam" id="NF038074">
    <property type="entry name" value="fam_STM4014"/>
    <property type="match status" value="1"/>
</dbReference>
<dbReference type="RefSeq" id="WP_347325555.1">
    <property type="nucleotide sequence ID" value="NZ_JBCGUH010000006.1"/>
</dbReference>
<dbReference type="Proteomes" id="UP001597233">
    <property type="component" value="Unassembled WGS sequence"/>
</dbReference>
<keyword evidence="3" id="KW-1185">Reference proteome</keyword>
<reference evidence="3" key="1">
    <citation type="journal article" date="2019" name="Int. J. Syst. Evol. Microbiol.">
        <title>The Global Catalogue of Microorganisms (GCM) 10K type strain sequencing project: providing services to taxonomists for standard genome sequencing and annotation.</title>
        <authorList>
            <consortium name="The Broad Institute Genomics Platform"/>
            <consortium name="The Broad Institute Genome Sequencing Center for Infectious Disease"/>
            <person name="Wu L."/>
            <person name="Ma J."/>
        </authorList>
    </citation>
    <scope>NUCLEOTIDE SEQUENCE [LARGE SCALE GENOMIC DNA]</scope>
    <source>
        <strain evidence="3">CCUG 54950</strain>
    </source>
</reference>
<accession>A0ABW4RJF1</accession>
<dbReference type="SUPFAM" id="SSF56059">
    <property type="entry name" value="Glutathione synthetase ATP-binding domain-like"/>
    <property type="match status" value="1"/>
</dbReference>
<evidence type="ECO:0000313" key="2">
    <source>
        <dbReference type="EMBL" id="MFD1886437.1"/>
    </source>
</evidence>
<feature type="compositionally biased region" description="Basic and acidic residues" evidence="1">
    <location>
        <begin position="98"/>
        <end position="109"/>
    </location>
</feature>
<organism evidence="2 3">
    <name type="scientific">Paenibacillus wenxiniae</name>
    <dbReference type="NCBI Taxonomy" id="1636843"/>
    <lineage>
        <taxon>Bacteria</taxon>
        <taxon>Bacillati</taxon>
        <taxon>Bacillota</taxon>
        <taxon>Bacilli</taxon>
        <taxon>Bacillales</taxon>
        <taxon>Paenibacillaceae</taxon>
        <taxon>Paenibacillus</taxon>
    </lineage>
</organism>
<evidence type="ECO:0000313" key="3">
    <source>
        <dbReference type="Proteomes" id="UP001597233"/>
    </source>
</evidence>
<proteinExistence type="predicted"/>
<evidence type="ECO:0000256" key="1">
    <source>
        <dbReference type="SAM" id="MobiDB-lite"/>
    </source>
</evidence>
<sequence length="495" mass="54946">MKATDVQQSTLASILIGNPGNKRTLGWQQALQAQGQPQALEVSYARLLHAIRAGETLPEVLDSMYKRSQYSVAVQNTANSMMSSQNVGSLTMPSPHIGSDDIRSQHVRSDSMSSSSPSMLTDDISACAMPSGSVWAANQPMMIRLDAPGENAAVERGLIALGAADNEHWQDDSLLPIAVPTRHERIAYTAARQLQGSYGRIWYPAQWFRGYCRLLSWLHQQVEQYVPQAWWLNAPSEIALMFDKRACSLHLHAAGIAVPSILSSTANQHTPIHSYAELRQQMEAQHVHRVFVKLFCGSAASGVIAYQYNPRTGAEIAMTTIGKERIHGETIFYNSGRLIRYTDAADIGQLVDWIAGEGMQVERWISKAALDGQVYDVRQLVCRNAAGHAVMRLSRTPITNLHLRNKRLLLDDAELPETLRHSISDTAQRALASFPGSFCAGMDVLVPANGRVPLIMDVNPFGDLLYHVQQDGMGTYEWELAHFLKQWRKEMTDVD</sequence>
<dbReference type="InterPro" id="IPR047778">
    <property type="entry name" value="STM4014-like"/>
</dbReference>